<dbReference type="EMBL" id="JYDQ01000343">
    <property type="protein sequence ID" value="KRY08332.1"/>
    <property type="molecule type" value="Genomic_DNA"/>
</dbReference>
<dbReference type="Proteomes" id="UP000054783">
    <property type="component" value="Unassembled WGS sequence"/>
</dbReference>
<dbReference type="AlphaFoldDB" id="A0A0V0Z7K2"/>
<organism evidence="1 2">
    <name type="scientific">Trichinella patagoniensis</name>
    <dbReference type="NCBI Taxonomy" id="990121"/>
    <lineage>
        <taxon>Eukaryota</taxon>
        <taxon>Metazoa</taxon>
        <taxon>Ecdysozoa</taxon>
        <taxon>Nematoda</taxon>
        <taxon>Enoplea</taxon>
        <taxon>Dorylaimia</taxon>
        <taxon>Trichinellida</taxon>
        <taxon>Trichinellidae</taxon>
        <taxon>Trichinella</taxon>
    </lineage>
</organism>
<comment type="caution">
    <text evidence="1">The sequence shown here is derived from an EMBL/GenBank/DDBJ whole genome shotgun (WGS) entry which is preliminary data.</text>
</comment>
<name>A0A0V0Z7K2_9BILA</name>
<gene>
    <name evidence="1" type="ORF">T12_15328</name>
</gene>
<sequence>MSMLQFILHLNIRQIIKIHTVNKVSMVSNLEYFHDGGRCTFSHLQTKVIEWKLNAYEFAG</sequence>
<evidence type="ECO:0000313" key="1">
    <source>
        <dbReference type="EMBL" id="KRY08332.1"/>
    </source>
</evidence>
<evidence type="ECO:0000313" key="2">
    <source>
        <dbReference type="Proteomes" id="UP000054783"/>
    </source>
</evidence>
<accession>A0A0V0Z7K2</accession>
<keyword evidence="2" id="KW-1185">Reference proteome</keyword>
<protein>
    <submittedName>
        <fullName evidence="1">Uncharacterized protein</fullName>
    </submittedName>
</protein>
<proteinExistence type="predicted"/>
<reference evidence="1 2" key="1">
    <citation type="submission" date="2015-01" db="EMBL/GenBank/DDBJ databases">
        <title>Evolution of Trichinella species and genotypes.</title>
        <authorList>
            <person name="Korhonen P.K."/>
            <person name="Edoardo P."/>
            <person name="Giuseppe L.R."/>
            <person name="Gasser R.B."/>
        </authorList>
    </citation>
    <scope>NUCLEOTIDE SEQUENCE [LARGE SCALE GENOMIC DNA]</scope>
    <source>
        <strain evidence="1">ISS2496</strain>
    </source>
</reference>